<evidence type="ECO:0000256" key="9">
    <source>
        <dbReference type="ARBA" id="ARBA00023002"/>
    </source>
</evidence>
<dbReference type="InterPro" id="IPR024706">
    <property type="entry name" value="Peroxiredoxin_AhpC-typ"/>
</dbReference>
<dbReference type="PROSITE" id="PS51352">
    <property type="entry name" value="THIOREDOXIN_2"/>
    <property type="match status" value="1"/>
</dbReference>
<evidence type="ECO:0000256" key="14">
    <source>
        <dbReference type="ARBA" id="ARBA00047572"/>
    </source>
</evidence>
<dbReference type="EMBL" id="CP002745">
    <property type="protein sequence ID" value="AEK59872.1"/>
    <property type="molecule type" value="Genomic_DNA"/>
</dbReference>
<dbReference type="SUPFAM" id="SSF52833">
    <property type="entry name" value="Thioredoxin-like"/>
    <property type="match status" value="1"/>
</dbReference>
<evidence type="ECO:0000256" key="8">
    <source>
        <dbReference type="ARBA" id="ARBA00022862"/>
    </source>
</evidence>
<reference evidence="18 19" key="3">
    <citation type="journal article" date="2008" name="FEMS Microbiol. Ecol.">
        <title>Identification and characterization of genes underlying chitinolysis in Collimonas fungivorans Ter331.</title>
        <authorList>
            <person name="Fritsche K."/>
            <person name="de Boer W."/>
            <person name="Gerards S."/>
            <person name="van den Berg M."/>
            <person name="van Veen J.A."/>
            <person name="Leveau J.H."/>
        </authorList>
    </citation>
    <scope>NUCLEOTIDE SEQUENCE [LARGE SCALE GENOMIC DNA]</scope>
    <source>
        <strain evidence="18 19">Ter331</strain>
    </source>
</reference>
<dbReference type="InterPro" id="IPR036249">
    <property type="entry name" value="Thioredoxin-like_sf"/>
</dbReference>
<evidence type="ECO:0000256" key="15">
    <source>
        <dbReference type="PIRSR" id="PIRSR000239-1"/>
    </source>
</evidence>
<dbReference type="EC" id="1.11.1.26" evidence="4 16"/>
<feature type="active site" description="Cysteine sulfenic acid (-SOH) intermediate; for peroxidase activity" evidence="15">
    <location>
        <position position="69"/>
    </location>
</feature>
<comment type="similarity">
    <text evidence="2 16">Belongs to the peroxiredoxin family. AhpC/Prx1 subfamily.</text>
</comment>
<dbReference type="KEGG" id="cfu:CFU_0033"/>
<keyword evidence="10 16" id="KW-1015">Disulfide bond</keyword>
<dbReference type="PANTHER" id="PTHR10681:SF121">
    <property type="entry name" value="ALKYL HYDROPEROXIDE REDUCTASE C"/>
    <property type="match status" value="1"/>
</dbReference>
<dbReference type="GO" id="GO:0042744">
    <property type="term" value="P:hydrogen peroxide catabolic process"/>
    <property type="evidence" value="ECO:0007669"/>
    <property type="project" value="TreeGrafter"/>
</dbReference>
<dbReference type="eggNOG" id="COG0450">
    <property type="taxonomic scope" value="Bacteria"/>
</dbReference>
<evidence type="ECO:0000256" key="12">
    <source>
        <dbReference type="ARBA" id="ARBA00032077"/>
    </source>
</evidence>
<keyword evidence="8 16" id="KW-0049">Antioxidant</keyword>
<dbReference type="Pfam" id="PF10417">
    <property type="entry name" value="1-cysPrx_C"/>
    <property type="match status" value="1"/>
</dbReference>
<evidence type="ECO:0000256" key="3">
    <source>
        <dbReference type="ARBA" id="ARBA00011654"/>
    </source>
</evidence>
<evidence type="ECO:0000256" key="13">
    <source>
        <dbReference type="ARBA" id="ARBA00032824"/>
    </source>
</evidence>
<keyword evidence="11 16" id="KW-0676">Redox-active center</keyword>
<comment type="subcellular location">
    <subcellularLocation>
        <location evidence="1 16">Cytoplasm</location>
    </subcellularLocation>
</comment>
<reference evidence="19" key="6">
    <citation type="submission" date="2011-05" db="EMBL/GenBank/DDBJ databases">
        <title>Complete sequence of Collimonas fungivorans Ter331.</title>
        <authorList>
            <person name="Leveau J.H."/>
        </authorList>
    </citation>
    <scope>NUCLEOTIDE SEQUENCE [LARGE SCALE GENOMIC DNA]</scope>
    <source>
        <strain evidence="19">Ter331</strain>
    </source>
</reference>
<dbReference type="PANTHER" id="PTHR10681">
    <property type="entry name" value="THIOREDOXIN PEROXIDASE"/>
    <property type="match status" value="1"/>
</dbReference>
<evidence type="ECO:0000256" key="7">
    <source>
        <dbReference type="ARBA" id="ARBA00022559"/>
    </source>
</evidence>
<dbReference type="Proteomes" id="UP000008392">
    <property type="component" value="Chromosome"/>
</dbReference>
<evidence type="ECO:0000256" key="6">
    <source>
        <dbReference type="ARBA" id="ARBA00022490"/>
    </source>
</evidence>
<feature type="domain" description="Thioredoxin" evidence="17">
    <location>
        <begin position="24"/>
        <end position="179"/>
    </location>
</feature>
<evidence type="ECO:0000256" key="1">
    <source>
        <dbReference type="ARBA" id="ARBA00004496"/>
    </source>
</evidence>
<dbReference type="InterPro" id="IPR000866">
    <property type="entry name" value="AhpC/TSA"/>
</dbReference>
<reference evidence="18 19" key="5">
    <citation type="journal article" date="2011" name="ISME J.">
        <title>Dual transcriptional profiling of a bacterial/fungal confrontation: Collimonas fungivorans versus Aspergillus niger.</title>
        <authorList>
            <person name="Mela F."/>
            <person name="Fritsche K."/>
            <person name="de Boer W."/>
            <person name="van Veen J.A."/>
            <person name="de Graaff L.H."/>
            <person name="van den Berg M."/>
            <person name="Leveau J.H."/>
        </authorList>
    </citation>
    <scope>NUCLEOTIDE SEQUENCE [LARGE SCALE GENOMIC DNA]</scope>
    <source>
        <strain evidence="18 19">Ter331</strain>
    </source>
</reference>
<proteinExistence type="inferred from homology"/>
<dbReference type="HOGENOM" id="CLU_042529_21_3_4"/>
<dbReference type="CDD" id="cd03015">
    <property type="entry name" value="PRX_Typ2cys"/>
    <property type="match status" value="1"/>
</dbReference>
<reference evidence="18 19" key="1">
    <citation type="journal article" date="2004" name="Environ. Microbiol.">
        <title>Phylogeny-function analysis of (meta)genomic libraries: screening for expression of ribosomal RNA genes by large-insert library fluorescent in situ hybridization (LIL-FISH).</title>
        <authorList>
            <person name="Leveau J.H."/>
            <person name="Gerards S."/>
            <person name="de Boer W."/>
            <person name="van Veen J.A."/>
        </authorList>
    </citation>
    <scope>NUCLEOTIDE SEQUENCE [LARGE SCALE GENOMIC DNA]</scope>
    <source>
        <strain evidence="18 19">Ter331</strain>
    </source>
</reference>
<dbReference type="GO" id="GO:0005829">
    <property type="term" value="C:cytosol"/>
    <property type="evidence" value="ECO:0007669"/>
    <property type="project" value="TreeGrafter"/>
</dbReference>
<dbReference type="NCBIfam" id="TIGR03137">
    <property type="entry name" value="AhpC"/>
    <property type="match status" value="1"/>
</dbReference>
<dbReference type="InterPro" id="IPR017559">
    <property type="entry name" value="AhpC"/>
</dbReference>
<dbReference type="PIRSF" id="PIRSF000239">
    <property type="entry name" value="AHPC"/>
    <property type="match status" value="1"/>
</dbReference>
<keyword evidence="19" id="KW-1185">Reference proteome</keyword>
<dbReference type="STRING" id="1005048.CFU_0033"/>
<name>G0A7W1_COLFT</name>
<organism evidence="18 19">
    <name type="scientific">Collimonas fungivorans (strain Ter331)</name>
    <dbReference type="NCBI Taxonomy" id="1005048"/>
    <lineage>
        <taxon>Bacteria</taxon>
        <taxon>Pseudomonadati</taxon>
        <taxon>Pseudomonadota</taxon>
        <taxon>Betaproteobacteria</taxon>
        <taxon>Burkholderiales</taxon>
        <taxon>Oxalobacteraceae</taxon>
        <taxon>Collimonas</taxon>
    </lineage>
</organism>
<dbReference type="InterPro" id="IPR013766">
    <property type="entry name" value="Thioredoxin_domain"/>
</dbReference>
<dbReference type="FunFam" id="3.40.30.10:FF:000002">
    <property type="entry name" value="Alkyl hydroperoxide reductase C"/>
    <property type="match status" value="1"/>
</dbReference>
<reference evidence="18 19" key="2">
    <citation type="journal article" date="2006" name="J. Microbiol. Methods">
        <title>Genomic flank-sequencing of plasposon insertion sites for rapid identification of functional genes.</title>
        <authorList>
            <person name="Leveau J.H."/>
            <person name="Gerards S."/>
            <person name="Fritsche K."/>
            <person name="Zondag G."/>
            <person name="van Veen J.A."/>
        </authorList>
    </citation>
    <scope>NUCLEOTIDE SEQUENCE [LARGE SCALE GENOMIC DNA]</scope>
    <source>
        <strain evidence="18 19">Ter331</strain>
    </source>
</reference>
<protein>
    <recommendedName>
        <fullName evidence="5 16">Alkyl hydroperoxide reductase C</fullName>
        <ecNumber evidence="4 16">1.11.1.26</ecNumber>
    </recommendedName>
    <alternativeName>
        <fullName evidence="12 16">Peroxiredoxin</fullName>
    </alternativeName>
    <alternativeName>
        <fullName evidence="13 16">Thioredoxin peroxidase</fullName>
    </alternativeName>
</protein>
<gene>
    <name evidence="18" type="primary">ahpC</name>
    <name evidence="18" type="ordered locus">CFU_0033</name>
</gene>
<keyword evidence="6 16" id="KW-0963">Cytoplasm</keyword>
<dbReference type="InterPro" id="IPR050217">
    <property type="entry name" value="Peroxiredoxin"/>
</dbReference>
<dbReference type="Pfam" id="PF00578">
    <property type="entry name" value="AhpC-TSA"/>
    <property type="match status" value="1"/>
</dbReference>
<evidence type="ECO:0000256" key="16">
    <source>
        <dbReference type="RuleBase" id="RU366004"/>
    </source>
</evidence>
<evidence type="ECO:0000256" key="2">
    <source>
        <dbReference type="ARBA" id="ARBA00009796"/>
    </source>
</evidence>
<comment type="function">
    <text evidence="16">Thiol-specific peroxidase that catalyzes the reduction of hydrogen peroxide and organic hydroperoxides to water and alcohols, respectively. Plays a role in cell protection against oxidative stress by detoxifying peroxides.</text>
</comment>
<evidence type="ECO:0000256" key="4">
    <source>
        <dbReference type="ARBA" id="ARBA00013021"/>
    </source>
</evidence>
<sequence length="209" mass="23180">MTQPGLSLLPRLFQPSLSKENTMSLINTQVKPFSATALHNGKFVPVTQDTLKGKWSVFVFYPADFTFVCPTELEDLADNYAEFQKLGVEIYGISTDTHFAHKAWHDTSDAIKKVNYPLIGDPTTTLSRNFEVLIEEEGLALRGTFVINPEGLIKLYEIHDNGIGRDASELLRKVKAAQYVASHPGEVCPAKWKEGEATLTPSLDLVGKI</sequence>
<keyword evidence="9 16" id="KW-0560">Oxidoreductase</keyword>
<accession>G0A7W1</accession>
<evidence type="ECO:0000313" key="18">
    <source>
        <dbReference type="EMBL" id="AEK59872.1"/>
    </source>
</evidence>
<dbReference type="AlphaFoldDB" id="G0A7W1"/>
<dbReference type="GO" id="GO:0102039">
    <property type="term" value="F:NADH-dependent peroxiredoxin activity"/>
    <property type="evidence" value="ECO:0007669"/>
    <property type="project" value="UniProtKB-EC"/>
</dbReference>
<evidence type="ECO:0000256" key="11">
    <source>
        <dbReference type="ARBA" id="ARBA00023284"/>
    </source>
</evidence>
<dbReference type="InterPro" id="IPR019479">
    <property type="entry name" value="Peroxiredoxin_C"/>
</dbReference>
<evidence type="ECO:0000259" key="17">
    <source>
        <dbReference type="PROSITE" id="PS51352"/>
    </source>
</evidence>
<keyword evidence="7 16" id="KW-0575">Peroxidase</keyword>
<comment type="subunit">
    <text evidence="3">Homodimer; disulfide-linked, upon oxidation. 5 homodimers assemble to form a ring-like decamer.</text>
</comment>
<comment type="catalytic activity">
    <reaction evidence="14 16">
        <text>a hydroperoxide + NADH + H(+) = an alcohol + NAD(+) + H2O</text>
        <dbReference type="Rhea" id="RHEA:62628"/>
        <dbReference type="ChEBI" id="CHEBI:15377"/>
        <dbReference type="ChEBI" id="CHEBI:15378"/>
        <dbReference type="ChEBI" id="CHEBI:30879"/>
        <dbReference type="ChEBI" id="CHEBI:35924"/>
        <dbReference type="ChEBI" id="CHEBI:57540"/>
        <dbReference type="ChEBI" id="CHEBI:57945"/>
        <dbReference type="EC" id="1.11.1.26"/>
    </reaction>
</comment>
<dbReference type="Gene3D" id="3.40.30.10">
    <property type="entry name" value="Glutaredoxin"/>
    <property type="match status" value="1"/>
</dbReference>
<dbReference type="GO" id="GO:0033554">
    <property type="term" value="P:cellular response to stress"/>
    <property type="evidence" value="ECO:0007669"/>
    <property type="project" value="TreeGrafter"/>
</dbReference>
<evidence type="ECO:0000256" key="5">
    <source>
        <dbReference type="ARBA" id="ARBA00017462"/>
    </source>
</evidence>
<reference evidence="18 19" key="4">
    <citation type="journal article" date="2010" name="Environ. Microbiol.">
        <title>The bacterial genus Collimonas: mycophagy, weathering and other adaptive solutions to life in oligotrophic soil environments.</title>
        <authorList>
            <person name="Leveau J.H."/>
            <person name="Uroz S."/>
            <person name="de Boer W."/>
        </authorList>
    </citation>
    <scope>NUCLEOTIDE SEQUENCE [LARGE SCALE GENOMIC DNA]</scope>
    <source>
        <strain evidence="18 19">Ter331</strain>
    </source>
</reference>
<evidence type="ECO:0000313" key="19">
    <source>
        <dbReference type="Proteomes" id="UP000008392"/>
    </source>
</evidence>
<dbReference type="GO" id="GO:0008379">
    <property type="term" value="F:thioredoxin peroxidase activity"/>
    <property type="evidence" value="ECO:0007669"/>
    <property type="project" value="TreeGrafter"/>
</dbReference>
<evidence type="ECO:0000256" key="10">
    <source>
        <dbReference type="ARBA" id="ARBA00023157"/>
    </source>
</evidence>
<dbReference type="GO" id="GO:0006979">
    <property type="term" value="P:response to oxidative stress"/>
    <property type="evidence" value="ECO:0007669"/>
    <property type="project" value="UniProtKB-UniRule"/>
</dbReference>
<dbReference type="GO" id="GO:0045454">
    <property type="term" value="P:cell redox homeostasis"/>
    <property type="evidence" value="ECO:0007669"/>
    <property type="project" value="TreeGrafter"/>
</dbReference>